<reference evidence="2" key="2">
    <citation type="submission" date="2024-04" db="UniProtKB">
        <authorList>
            <consortium name="Ensembl"/>
        </authorList>
    </citation>
    <scope>IDENTIFICATION</scope>
</reference>
<evidence type="ECO:0000313" key="2">
    <source>
        <dbReference type="Ensembl" id="ENSGACP00000023504.1"/>
    </source>
</evidence>
<dbReference type="InParanoid" id="G3Q0V9"/>
<accession>G3Q0V9</accession>
<dbReference type="OMA" id="NASEGCM"/>
<reference evidence="2" key="1">
    <citation type="submission" date="2006-01" db="EMBL/GenBank/DDBJ databases">
        <authorList>
            <person name="Lindblad-Toh K."/>
            <person name="Mauceli E."/>
            <person name="Grabherr M."/>
            <person name="Chang J.L."/>
            <person name="Lander E.S."/>
        </authorList>
    </citation>
    <scope>NUCLEOTIDE SEQUENCE [LARGE SCALE GENOMIC DNA]</scope>
</reference>
<proteinExistence type="predicted"/>
<dbReference type="Ensembl" id="ENSGACT00000023550.1">
    <property type="protein sequence ID" value="ENSGACP00000023504.1"/>
    <property type="gene ID" value="ENSGACG00000017785.1"/>
</dbReference>
<sequence>MLQRLKLQPGKEAQEYRHPPALSTAERGGSIIRKVNGRPVNDFELGANGIPPRVFGISAAERTREIQPPGRCCEVDKGLISSPSQKDDIEADTGEGRLLGHATQPGIIPTGTRQLFPAESLKDAVITSVERTDGAGGSSGSTAVTMGQGLGDPTKNKDMQNVATNSSSRRTQPSSETKRKRWPQKIRERWRDRPGSLSNRGGKKGITLDLKNEQGPELFTAVRVAETANKVEERPLPSLDSSDPGSLPPTRTDNASEGCMGSATNFQFGLGSFSLLEEIVTGQKWARFLNPNQSAASANPRPPGLKIPSSLNESGQTPVIFNKQGGAYNQWDFRGSAASPDSGFMPPDAFQPVSMDVSVAKPDAVRHVHSDAGQAEPMEHGHTRGPP</sequence>
<feature type="compositionally biased region" description="Basic and acidic residues" evidence="1">
    <location>
        <begin position="377"/>
        <end position="387"/>
    </location>
</feature>
<name>G3Q0V9_GASAC</name>
<feature type="region of interest" description="Disordered" evidence="1">
    <location>
        <begin position="229"/>
        <end position="259"/>
    </location>
</feature>
<organism evidence="2">
    <name type="scientific">Gasterosteus aculeatus</name>
    <name type="common">Three-spined stickleback</name>
    <dbReference type="NCBI Taxonomy" id="69293"/>
    <lineage>
        <taxon>Eukaryota</taxon>
        <taxon>Metazoa</taxon>
        <taxon>Chordata</taxon>
        <taxon>Craniata</taxon>
        <taxon>Vertebrata</taxon>
        <taxon>Euteleostomi</taxon>
        <taxon>Actinopterygii</taxon>
        <taxon>Neopterygii</taxon>
        <taxon>Teleostei</taxon>
        <taxon>Neoteleostei</taxon>
        <taxon>Acanthomorphata</taxon>
        <taxon>Eupercaria</taxon>
        <taxon>Perciformes</taxon>
        <taxon>Cottioidei</taxon>
        <taxon>Gasterosteales</taxon>
        <taxon>Gasterosteidae</taxon>
        <taxon>Gasterosteus</taxon>
    </lineage>
</organism>
<feature type="region of interest" description="Disordered" evidence="1">
    <location>
        <begin position="368"/>
        <end position="387"/>
    </location>
</feature>
<dbReference type="Bgee" id="ENSGACG00000017785">
    <property type="expression patterns" value="Expressed in spleen and 4 other cell types or tissues"/>
</dbReference>
<evidence type="ECO:0000256" key="1">
    <source>
        <dbReference type="SAM" id="MobiDB-lite"/>
    </source>
</evidence>
<feature type="region of interest" description="Disordered" evidence="1">
    <location>
        <begin position="130"/>
        <end position="208"/>
    </location>
</feature>
<feature type="compositionally biased region" description="Low complexity" evidence="1">
    <location>
        <begin position="236"/>
        <end position="249"/>
    </location>
</feature>
<protein>
    <submittedName>
        <fullName evidence="2">Uncharacterized protein</fullName>
    </submittedName>
</protein>
<feature type="compositionally biased region" description="Polar residues" evidence="1">
    <location>
        <begin position="159"/>
        <end position="175"/>
    </location>
</feature>
<dbReference type="AlphaFoldDB" id="G3Q0V9"/>
<feature type="compositionally biased region" description="Basic and acidic residues" evidence="1">
    <location>
        <begin position="185"/>
        <end position="194"/>
    </location>
</feature>
<feature type="region of interest" description="Disordered" evidence="1">
    <location>
        <begin position="1"/>
        <end position="27"/>
    </location>
</feature>